<dbReference type="SUPFAM" id="SSF51412">
    <property type="entry name" value="Inosine monophosphate dehydrogenase (IMPDH)"/>
    <property type="match status" value="1"/>
</dbReference>
<dbReference type="Gene3D" id="3.20.20.70">
    <property type="entry name" value="Aldolase class I"/>
    <property type="match status" value="1"/>
</dbReference>
<accession>A0A6I2F6T0</accession>
<dbReference type="GO" id="GO:0009636">
    <property type="term" value="P:response to toxic substance"/>
    <property type="evidence" value="ECO:0007669"/>
    <property type="project" value="UniProtKB-KW"/>
</dbReference>
<keyword evidence="6" id="KW-0560">Oxidoreductase</keyword>
<keyword evidence="12" id="KW-1185">Reference proteome</keyword>
<evidence type="ECO:0000256" key="2">
    <source>
        <dbReference type="ARBA" id="ARBA00009881"/>
    </source>
</evidence>
<evidence type="ECO:0000313" key="11">
    <source>
        <dbReference type="EMBL" id="MRG59954.1"/>
    </source>
</evidence>
<organism evidence="11 12">
    <name type="scientific">Agromyces agglutinans</name>
    <dbReference type="NCBI Taxonomy" id="2662258"/>
    <lineage>
        <taxon>Bacteria</taxon>
        <taxon>Bacillati</taxon>
        <taxon>Actinomycetota</taxon>
        <taxon>Actinomycetes</taxon>
        <taxon>Micrococcales</taxon>
        <taxon>Microbacteriaceae</taxon>
        <taxon>Agromyces</taxon>
    </lineage>
</organism>
<reference evidence="11 12" key="1">
    <citation type="submission" date="2019-10" db="EMBL/GenBank/DDBJ databases">
        <authorList>
            <person name="Nie G."/>
            <person name="Ming H."/>
            <person name="Yi B."/>
        </authorList>
    </citation>
    <scope>NUCLEOTIDE SEQUENCE [LARGE SCALE GENOMIC DNA]</scope>
    <source>
        <strain evidence="11 12">CFH 90414</strain>
    </source>
</reference>
<evidence type="ECO:0000256" key="9">
    <source>
        <dbReference type="ARBA" id="ARBA00049401"/>
    </source>
</evidence>
<dbReference type="GO" id="GO:0018580">
    <property type="term" value="F:nitronate monooxygenase activity"/>
    <property type="evidence" value="ECO:0007669"/>
    <property type="project" value="InterPro"/>
</dbReference>
<dbReference type="EMBL" id="WJIF01000004">
    <property type="protein sequence ID" value="MRG59954.1"/>
    <property type="molecule type" value="Genomic_DNA"/>
</dbReference>
<dbReference type="PANTHER" id="PTHR42747:SF3">
    <property type="entry name" value="NITRONATE MONOOXYGENASE-RELATED"/>
    <property type="match status" value="1"/>
</dbReference>
<comment type="catalytic activity">
    <reaction evidence="9">
        <text>3 propionate 3-nitronate + 3 O2 + H2O = 3 3-oxopropanoate + 2 nitrate + nitrite + H2O2 + 3 H(+)</text>
        <dbReference type="Rhea" id="RHEA:57332"/>
        <dbReference type="ChEBI" id="CHEBI:15377"/>
        <dbReference type="ChEBI" id="CHEBI:15378"/>
        <dbReference type="ChEBI" id="CHEBI:15379"/>
        <dbReference type="ChEBI" id="CHEBI:16240"/>
        <dbReference type="ChEBI" id="CHEBI:16301"/>
        <dbReference type="ChEBI" id="CHEBI:17632"/>
        <dbReference type="ChEBI" id="CHEBI:33190"/>
        <dbReference type="ChEBI" id="CHEBI:136067"/>
    </reaction>
</comment>
<evidence type="ECO:0000256" key="5">
    <source>
        <dbReference type="ARBA" id="ARBA00022643"/>
    </source>
</evidence>
<dbReference type="InterPro" id="IPR004136">
    <property type="entry name" value="NMO"/>
</dbReference>
<keyword evidence="7" id="KW-0503">Monooxygenase</keyword>
<feature type="region of interest" description="Disordered" evidence="10">
    <location>
        <begin position="78"/>
        <end position="106"/>
    </location>
</feature>
<comment type="caution">
    <text evidence="11">The sequence shown here is derived from an EMBL/GenBank/DDBJ whole genome shotgun (WGS) entry which is preliminary data.</text>
</comment>
<dbReference type="InterPro" id="IPR013785">
    <property type="entry name" value="Aldolase_TIM"/>
</dbReference>
<dbReference type="AlphaFoldDB" id="A0A6I2F6T0"/>
<evidence type="ECO:0000256" key="4">
    <source>
        <dbReference type="ARBA" id="ARBA00022630"/>
    </source>
</evidence>
<comment type="cofactor">
    <cofactor evidence="1">
        <name>FMN</name>
        <dbReference type="ChEBI" id="CHEBI:58210"/>
    </cofactor>
</comment>
<keyword evidence="5" id="KW-0288">FMN</keyword>
<sequence length="382" mass="39691">MTASAFADLLGIDRPIVLGPFGGLSSIELTATVSELGGLGSYGLYGYDAARIAETGDALRTATDRPFALNVWLPIPGENKEPDETGETVAAHQTGAARETSAINGTDASADASFDRAAGALRPFFDELGVPVPTPPERYLPPIGEQWQAVLDVRPAAVSVVFGVPTPAMVDEARGRGIRLIGTATTVDEAVALEASGVDAIVATGLEAAGHRVSFLRPAEESLVGSMALIPQVVDAVDVPVVAAGGIADRRGVAAAFALGASGVQVGTAFLRTRQSAANAAHRRAIARTSAHETVLTRAMSGRLSRGARNRAVREIEARGDIAPFPIQNWLTGRFRAEAGRRGIGDLQSLWLGQSARLAVHDDAADVFAELSAGLPEASRFS</sequence>
<dbReference type="PANTHER" id="PTHR42747">
    <property type="entry name" value="NITRONATE MONOOXYGENASE-RELATED"/>
    <property type="match status" value="1"/>
</dbReference>
<evidence type="ECO:0000256" key="6">
    <source>
        <dbReference type="ARBA" id="ARBA00023002"/>
    </source>
</evidence>
<keyword evidence="4" id="KW-0285">Flavoprotein</keyword>
<comment type="similarity">
    <text evidence="2">Belongs to the nitronate monooxygenase family. NMO class I subfamily.</text>
</comment>
<dbReference type="CDD" id="cd04730">
    <property type="entry name" value="NPD_like"/>
    <property type="match status" value="1"/>
</dbReference>
<dbReference type="Pfam" id="PF03060">
    <property type="entry name" value="NMO"/>
    <property type="match status" value="1"/>
</dbReference>
<evidence type="ECO:0000256" key="3">
    <source>
        <dbReference type="ARBA" id="ARBA00022575"/>
    </source>
</evidence>
<evidence type="ECO:0000256" key="1">
    <source>
        <dbReference type="ARBA" id="ARBA00001917"/>
    </source>
</evidence>
<evidence type="ECO:0000256" key="7">
    <source>
        <dbReference type="ARBA" id="ARBA00023033"/>
    </source>
</evidence>
<dbReference type="Proteomes" id="UP000431080">
    <property type="component" value="Unassembled WGS sequence"/>
</dbReference>
<evidence type="ECO:0000313" key="12">
    <source>
        <dbReference type="Proteomes" id="UP000431080"/>
    </source>
</evidence>
<keyword evidence="3" id="KW-0216">Detoxification</keyword>
<name>A0A6I2F6T0_9MICO</name>
<dbReference type="RefSeq" id="WP_153684426.1">
    <property type="nucleotide sequence ID" value="NZ_WJIF01000004.1"/>
</dbReference>
<proteinExistence type="inferred from homology"/>
<evidence type="ECO:0000256" key="10">
    <source>
        <dbReference type="SAM" id="MobiDB-lite"/>
    </source>
</evidence>
<gene>
    <name evidence="11" type="ORF">GE115_08740</name>
</gene>
<evidence type="ECO:0000256" key="8">
    <source>
        <dbReference type="ARBA" id="ARBA00031155"/>
    </source>
</evidence>
<protein>
    <recommendedName>
        <fullName evidence="8">Propionate 3-nitronate monooxygenase</fullName>
    </recommendedName>
</protein>